<dbReference type="InterPro" id="IPR041420">
    <property type="entry name" value="PBECR4"/>
</dbReference>
<dbReference type="RefSeq" id="WP_094661658.1">
    <property type="nucleotide sequence ID" value="NZ_MWWV01000001.1"/>
</dbReference>
<name>A0A261FJW0_9BIFI</name>
<comment type="caution">
    <text evidence="2">The sequence shown here is derived from an EMBL/GenBank/DDBJ whole genome shotgun (WGS) entry which is preliminary data.</text>
</comment>
<proteinExistence type="predicted"/>
<reference evidence="2 3" key="1">
    <citation type="journal article" date="2017" name="BMC Genomics">
        <title>Comparative genomic and phylogenomic analyses of the Bifidobacteriaceae family.</title>
        <authorList>
            <person name="Lugli G.A."/>
            <person name="Milani C."/>
            <person name="Turroni F."/>
            <person name="Duranti S."/>
            <person name="Mancabelli L."/>
            <person name="Mangifesta M."/>
            <person name="Ferrario C."/>
            <person name="Modesto M."/>
            <person name="Mattarelli P."/>
            <person name="Jiri K."/>
            <person name="van Sinderen D."/>
            <person name="Ventura M."/>
        </authorList>
    </citation>
    <scope>NUCLEOTIDE SEQUENCE [LARGE SCALE GENOMIC DNA]</scope>
    <source>
        <strain evidence="2 3">DSM 100201</strain>
    </source>
</reference>
<sequence length="190" mass="21486">MGYGRDDDIPAVIERLRPLAVTYKEGLLGRHTIIEFNGMALDIHWQKHHFMHLCGLECTVPQRLYRRKNKPVRSEVFFDALLSGKTKGLNIRHSHNRGITNDKLSVLPMMLLMPESVKYIAESASSDYRYFLGTSQWCIGVTLADEPPLDPDADVYAPRTVRNVSITSRSIQQVGTVLHPLTGSRTITPK</sequence>
<dbReference type="Pfam" id="PF18813">
    <property type="entry name" value="PBECR4"/>
    <property type="match status" value="1"/>
</dbReference>
<organism evidence="2 3">
    <name type="scientific">Bifidobacterium tissieri</name>
    <dbReference type="NCBI Taxonomy" id="1630162"/>
    <lineage>
        <taxon>Bacteria</taxon>
        <taxon>Bacillati</taxon>
        <taxon>Actinomycetota</taxon>
        <taxon>Actinomycetes</taxon>
        <taxon>Bifidobacteriales</taxon>
        <taxon>Bifidobacteriaceae</taxon>
        <taxon>Bifidobacterium</taxon>
    </lineage>
</organism>
<evidence type="ECO:0000313" key="2">
    <source>
        <dbReference type="EMBL" id="OZG59315.1"/>
    </source>
</evidence>
<evidence type="ECO:0000313" key="3">
    <source>
        <dbReference type="Proteomes" id="UP000216444"/>
    </source>
</evidence>
<dbReference type="Proteomes" id="UP000216444">
    <property type="component" value="Unassembled WGS sequence"/>
</dbReference>
<keyword evidence="3" id="KW-1185">Reference proteome</keyword>
<accession>A0A261FJW0</accession>
<protein>
    <recommendedName>
        <fullName evidence="1">Phage-Barnase-EndoU-ColicinE5/D-RelE like nuclease 4 domain-containing protein</fullName>
    </recommendedName>
</protein>
<evidence type="ECO:0000259" key="1">
    <source>
        <dbReference type="Pfam" id="PF18813"/>
    </source>
</evidence>
<dbReference type="EMBL" id="MWWV01000001">
    <property type="protein sequence ID" value="OZG59315.1"/>
    <property type="molecule type" value="Genomic_DNA"/>
</dbReference>
<dbReference type="AlphaFoldDB" id="A0A261FJW0"/>
<gene>
    <name evidence="2" type="ORF">BTIS_0046</name>
</gene>
<feature type="domain" description="Phage-Barnase-EndoU-ColicinE5/D-RelE like nuclease 4" evidence="1">
    <location>
        <begin position="19"/>
        <end position="123"/>
    </location>
</feature>